<dbReference type="GO" id="GO:0016020">
    <property type="term" value="C:membrane"/>
    <property type="evidence" value="ECO:0007669"/>
    <property type="project" value="UniProtKB-SubCell"/>
</dbReference>
<accession>A0AA41SLR5</accession>
<organism evidence="12 13">
    <name type="scientific">Papaver nudicaule</name>
    <name type="common">Iceland poppy</name>
    <dbReference type="NCBI Taxonomy" id="74823"/>
    <lineage>
        <taxon>Eukaryota</taxon>
        <taxon>Viridiplantae</taxon>
        <taxon>Streptophyta</taxon>
        <taxon>Embryophyta</taxon>
        <taxon>Tracheophyta</taxon>
        <taxon>Spermatophyta</taxon>
        <taxon>Magnoliopsida</taxon>
        <taxon>Ranunculales</taxon>
        <taxon>Papaveraceae</taxon>
        <taxon>Papaveroideae</taxon>
        <taxon>Papaver</taxon>
    </lineage>
</organism>
<reference evidence="12" key="1">
    <citation type="submission" date="2022-03" db="EMBL/GenBank/DDBJ databases">
        <title>A functionally conserved STORR gene fusion in Papaver species that diverged 16.8 million years ago.</title>
        <authorList>
            <person name="Catania T."/>
        </authorList>
    </citation>
    <scope>NUCLEOTIDE SEQUENCE</scope>
    <source>
        <strain evidence="12">S-191538</strain>
    </source>
</reference>
<keyword evidence="7" id="KW-0560">Oxidoreductase</keyword>
<comment type="caution">
    <text evidence="12">The sequence shown here is derived from an EMBL/GenBank/DDBJ whole genome shotgun (WGS) entry which is preliminary data.</text>
</comment>
<dbReference type="GO" id="GO:0020037">
    <property type="term" value="F:heme binding"/>
    <property type="evidence" value="ECO:0007669"/>
    <property type="project" value="InterPro"/>
</dbReference>
<evidence type="ECO:0000256" key="5">
    <source>
        <dbReference type="ARBA" id="ARBA00022723"/>
    </source>
</evidence>
<gene>
    <name evidence="12" type="ORF">MKW94_026266</name>
</gene>
<keyword evidence="10 11" id="KW-0472">Membrane</keyword>
<proteinExistence type="inferred from homology"/>
<dbReference type="GO" id="GO:0033075">
    <property type="term" value="P:isoquinoline alkaloid biosynthetic process"/>
    <property type="evidence" value="ECO:0007669"/>
    <property type="project" value="UniProtKB-ARBA"/>
</dbReference>
<evidence type="ECO:0000256" key="11">
    <source>
        <dbReference type="SAM" id="Phobius"/>
    </source>
</evidence>
<evidence type="ECO:0008006" key="14">
    <source>
        <dbReference type="Google" id="ProtNLM"/>
    </source>
</evidence>
<keyword evidence="5" id="KW-0479">Metal-binding</keyword>
<evidence type="ECO:0000256" key="9">
    <source>
        <dbReference type="ARBA" id="ARBA00023033"/>
    </source>
</evidence>
<evidence type="ECO:0000313" key="13">
    <source>
        <dbReference type="Proteomes" id="UP001177140"/>
    </source>
</evidence>
<dbReference type="GO" id="GO:0016705">
    <property type="term" value="F:oxidoreductase activity, acting on paired donors, with incorporation or reduction of molecular oxygen"/>
    <property type="evidence" value="ECO:0007669"/>
    <property type="project" value="InterPro"/>
</dbReference>
<evidence type="ECO:0000313" key="12">
    <source>
        <dbReference type="EMBL" id="MCL7036538.1"/>
    </source>
</evidence>
<dbReference type="InterPro" id="IPR036396">
    <property type="entry name" value="Cyt_P450_sf"/>
</dbReference>
<dbReference type="GO" id="GO:0004497">
    <property type="term" value="F:monooxygenase activity"/>
    <property type="evidence" value="ECO:0007669"/>
    <property type="project" value="UniProtKB-KW"/>
</dbReference>
<keyword evidence="9" id="KW-0503">Monooxygenase</keyword>
<dbReference type="PANTHER" id="PTHR24282:SF20">
    <property type="entry name" value="CYTOCHROME P450 CYP749A22-LIKE"/>
    <property type="match status" value="1"/>
</dbReference>
<evidence type="ECO:0000256" key="6">
    <source>
        <dbReference type="ARBA" id="ARBA00022989"/>
    </source>
</evidence>
<feature type="non-terminal residue" evidence="12">
    <location>
        <position position="1"/>
    </location>
</feature>
<dbReference type="PRINTS" id="PR00463">
    <property type="entry name" value="EP450I"/>
</dbReference>
<evidence type="ECO:0000256" key="7">
    <source>
        <dbReference type="ARBA" id="ARBA00023002"/>
    </source>
</evidence>
<name>A0AA41SLR5_PAPNU</name>
<evidence type="ECO:0000256" key="10">
    <source>
        <dbReference type="ARBA" id="ARBA00023136"/>
    </source>
</evidence>
<evidence type="ECO:0000256" key="8">
    <source>
        <dbReference type="ARBA" id="ARBA00023004"/>
    </source>
</evidence>
<protein>
    <recommendedName>
        <fullName evidence="14">Cytochrome P450</fullName>
    </recommendedName>
</protein>
<keyword evidence="4 11" id="KW-0812">Transmembrane</keyword>
<comment type="subcellular location">
    <subcellularLocation>
        <location evidence="1">Membrane</location>
    </subcellularLocation>
</comment>
<keyword evidence="3" id="KW-0349">Heme</keyword>
<dbReference type="AlphaFoldDB" id="A0AA41SLR5"/>
<evidence type="ECO:0000256" key="3">
    <source>
        <dbReference type="ARBA" id="ARBA00022617"/>
    </source>
</evidence>
<evidence type="ECO:0000256" key="1">
    <source>
        <dbReference type="ARBA" id="ARBA00004370"/>
    </source>
</evidence>
<dbReference type="InterPro" id="IPR002401">
    <property type="entry name" value="Cyt_P450_E_grp-I"/>
</dbReference>
<dbReference type="InterPro" id="IPR050665">
    <property type="entry name" value="Cytochrome_P450_Monooxygen"/>
</dbReference>
<feature type="transmembrane region" description="Helical" evidence="11">
    <location>
        <begin position="12"/>
        <end position="32"/>
    </location>
</feature>
<evidence type="ECO:0000256" key="2">
    <source>
        <dbReference type="ARBA" id="ARBA00010617"/>
    </source>
</evidence>
<dbReference type="EMBL" id="JAJJMA010169100">
    <property type="protein sequence ID" value="MCL7036538.1"/>
    <property type="molecule type" value="Genomic_DNA"/>
</dbReference>
<comment type="similarity">
    <text evidence="2">Belongs to the cytochrome P450 family.</text>
</comment>
<dbReference type="InterPro" id="IPR001128">
    <property type="entry name" value="Cyt_P450"/>
</dbReference>
<sequence length="382" mass="43559">MGGIVEIPNLVLLSLPIGFLVLYLFLVLIKFLHRVWWNPIRITKILSSQGIKGPPYKFLHGNTKEIHTTMKRTISKPMKDLSHQIFPYVQPFQDTYNKINGKNFLCWIGPQPTLFITEIEFIKEILNNKNGDYLKRESEGYVKKLLGEGLITTEGEKWIRQRKLANHAFHAESLKGMVPAMIESVETMVQKWKDYEGKEIEVFEEFKLMTFEVIARTAFGSSFVEGKNIFEMLIKLCALVAANSFKIRIPGISKMFPTDDDIASDKLEREIRKSIIGLLKKREEKVKSGELDGGYGSDYLGVLVKATHESDANKRISEQDVIDECKTFLLAGHETTTGALTWTCLLLAIHTEWQDKARKEVFELFGDNKPTPSDNALGKLKI</sequence>
<dbReference type="GO" id="GO:0005506">
    <property type="term" value="F:iron ion binding"/>
    <property type="evidence" value="ECO:0007669"/>
    <property type="project" value="InterPro"/>
</dbReference>
<dbReference type="Gene3D" id="1.10.630.10">
    <property type="entry name" value="Cytochrome P450"/>
    <property type="match status" value="1"/>
</dbReference>
<dbReference type="SUPFAM" id="SSF48264">
    <property type="entry name" value="Cytochrome P450"/>
    <property type="match status" value="1"/>
</dbReference>
<evidence type="ECO:0000256" key="4">
    <source>
        <dbReference type="ARBA" id="ARBA00022692"/>
    </source>
</evidence>
<dbReference type="PANTHER" id="PTHR24282">
    <property type="entry name" value="CYTOCHROME P450 FAMILY MEMBER"/>
    <property type="match status" value="1"/>
</dbReference>
<keyword evidence="13" id="KW-1185">Reference proteome</keyword>
<keyword evidence="6 11" id="KW-1133">Transmembrane helix</keyword>
<dbReference type="Proteomes" id="UP001177140">
    <property type="component" value="Unassembled WGS sequence"/>
</dbReference>
<keyword evidence="8" id="KW-0408">Iron</keyword>
<dbReference type="Pfam" id="PF00067">
    <property type="entry name" value="p450"/>
    <property type="match status" value="1"/>
</dbReference>